<feature type="transmembrane region" description="Helical" evidence="8">
    <location>
        <begin position="826"/>
        <end position="848"/>
    </location>
</feature>
<dbReference type="EMBL" id="HBGZ01025064">
    <property type="protein sequence ID" value="CAD9620626.1"/>
    <property type="molecule type" value="Transcribed_RNA"/>
</dbReference>
<dbReference type="PROSITE" id="PS50125">
    <property type="entry name" value="GUANYLATE_CYCLASE_2"/>
    <property type="match status" value="1"/>
</dbReference>
<keyword evidence="3" id="KW-0547">Nucleotide-binding</keyword>
<feature type="domain" description="Guanylate cyclase" evidence="9">
    <location>
        <begin position="946"/>
        <end position="1080"/>
    </location>
</feature>
<dbReference type="InterPro" id="IPR029787">
    <property type="entry name" value="Nucleotide_cyclase"/>
</dbReference>
<dbReference type="SUPFAM" id="SSF55073">
    <property type="entry name" value="Nucleotide cyclase"/>
    <property type="match status" value="1"/>
</dbReference>
<keyword evidence="6" id="KW-0456">Lyase</keyword>
<dbReference type="GO" id="GO:0000166">
    <property type="term" value="F:nucleotide binding"/>
    <property type="evidence" value="ECO:0007669"/>
    <property type="project" value="UniProtKB-KW"/>
</dbReference>
<evidence type="ECO:0000256" key="5">
    <source>
        <dbReference type="ARBA" id="ARBA00023136"/>
    </source>
</evidence>
<dbReference type="CDD" id="cd07302">
    <property type="entry name" value="CHD"/>
    <property type="match status" value="1"/>
</dbReference>
<dbReference type="GO" id="GO:0004383">
    <property type="term" value="F:guanylate cyclase activity"/>
    <property type="evidence" value="ECO:0007669"/>
    <property type="project" value="TreeGrafter"/>
</dbReference>
<feature type="region of interest" description="Disordered" evidence="7">
    <location>
        <begin position="515"/>
        <end position="544"/>
    </location>
</feature>
<feature type="transmembrane region" description="Helical" evidence="8">
    <location>
        <begin position="292"/>
        <end position="312"/>
    </location>
</feature>
<dbReference type="Gene3D" id="3.30.70.1230">
    <property type="entry name" value="Nucleotide cyclase"/>
    <property type="match status" value="1"/>
</dbReference>
<feature type="compositionally biased region" description="Basic and acidic residues" evidence="7">
    <location>
        <begin position="527"/>
        <end position="544"/>
    </location>
</feature>
<dbReference type="SMART" id="SM00044">
    <property type="entry name" value="CYCc"/>
    <property type="match status" value="1"/>
</dbReference>
<dbReference type="SMART" id="SM00471">
    <property type="entry name" value="HDc"/>
    <property type="match status" value="1"/>
</dbReference>
<dbReference type="SUPFAM" id="SSF109604">
    <property type="entry name" value="HD-domain/PDEase-like"/>
    <property type="match status" value="1"/>
</dbReference>
<dbReference type="InterPro" id="IPR036971">
    <property type="entry name" value="PDEase_catalytic_dom_sf"/>
</dbReference>
<dbReference type="InterPro" id="IPR050401">
    <property type="entry name" value="Cyclic_nucleotide_synthase"/>
</dbReference>
<sequence length="1654" mass="184950">MMKSLKWFDTGNKSSSSNSSSTGDHPMTVEFPSPVEEHPPPNNNSNNESSSEDNKLSCQQSNASSEDLMDNAYNSAHNMDNDTILRRITEEVSDEKSPFNNNTITTAILDNDTTLTLEQERECPATRRQSSYNSEEDEQHEYQQDNSINIVEEEDNELLGSIAGGRYGGRPSMRCSTSSNEDGNNIPYSNSSNNSHYLVASKRKVVSSMTSITRRSGGMGSEVISTAIATGGGGNNHGGTTTTNSYHPKNSAGSGGGVNNNNNNEREEEVEDGYDVRAAFEKEHKAVRKFKVVVVVVLVAAAVAVSAVVYRFTSNGERQNLQAEYNDYAAKFITNFHHLAVMRQWAAYSVAAQFTAKCLDNYGPEEKPWPNATLPDFHDQVRGALVLAHGVNIEFSPFFPNNETIRSEWEAYAVESEAMTMYVPEWAKRHTAEGDGDHGVMDHGGAMDSQAHGMDGNAGHDMGGDVSNKEANHDVGDTSSSSTHKMDSEFDMGPDMNEAVELADGKRLLRGRSLQDEHDMSGTSTNDEAHVETPHQDHPAYHDKVDPMANLKPYDDGGCVGVSEVSKDMLPPSWGGTSSTHVHPSRPIDEGIYTMDGVNVVDETHDASEMPYLAPSWQIHPPIGNEGRVMYNEYSDCHRRRAINTMLKTGGPAMSEVLVGFEDHHHFFDEPASILLYPVHNNFDEKDRTLVGFVTITFHWLGTFWNILPHNIRGVVAVIETSSGQTTSFQINGKHGIFMGEGDLHDKKWEHMRHSSSVYRVYEKDNDVTEMVGHHRDLFRYLEELGSGKGEKASEALVDGEHIDYKLHIYPSDEFEACYLTNQPRIFSLAVSLVFLVTVISFIVYDILVEKRQKKLLENAERSGKVVASLFPAMVRDRLFYERQTRDEERMNTGLSRGVSEISRLRKFMAPAPHQSQSQSHSNDSDTATAVSGSAPAIADLYNDTTVLFADIAGFTAWSSEREPTQVFQLLESLFCEFDSEAKSMKVFKIETIGDCYVAVTGLPEANPDHAVIMAKFAQRCLLRFNELTKELELSLGPGTADLGIRIGMHSGPVTAGVLRGEKARFQLFGDTMNTASRMESTSIKNMIQVTADTAALLKKSGKGHTLIAREGLIKAKGKGYMQTYWLRPTSLYSSDSGNLPERLDTLRVSQHEVDHIHSRAQQDVAREKLGLPSFSHHQQDLLADNTKMQQELVHSWNDTGFNDISKNDLEEGLNRLIKWNTAVLESILTKIVVQQNEQRKQNSFKPSKDVIEYDESARFHEEIATAVKMPPFDREAMSAAYLMPSNEKVNLIPPIAREELRGYVARIASMYQDVHFHSFEHASHVTMSAQKLINKVVLRNSTELNNSMHMLGDDKKKGEKDLQKQKEADLFFSTYGISSDPLAQFAVVFAALVHDVEHRGVPNVQLIKEQPDLAMKYKNKSIAENNSIRIAWSELLKPEFANLRRCIFGSDGDESRFRQLLINVVIATDITDRERRAGERERWQAAFLSNGDDFNWEKEWQNKSEDKLPDIDVSLKATVVLEQIVLASDVAHTMQHWLTYVKWNERLYKEMWAAYASGRAEKDPTEGWYKGEIGFFDGYIIPLATKLKECGVFGNAGDEYLGNALRNKAEWIEKGQAIVAEFEAKIKRKSDVDTCDAGTLRKGYHSASCLMNK</sequence>
<evidence type="ECO:0000256" key="8">
    <source>
        <dbReference type="SAM" id="Phobius"/>
    </source>
</evidence>
<evidence type="ECO:0000256" key="2">
    <source>
        <dbReference type="ARBA" id="ARBA00022692"/>
    </source>
</evidence>
<evidence type="ECO:0000256" key="4">
    <source>
        <dbReference type="ARBA" id="ARBA00022989"/>
    </source>
</evidence>
<dbReference type="InterPro" id="IPR001054">
    <property type="entry name" value="A/G_cyclase"/>
</dbReference>
<dbReference type="GO" id="GO:0004016">
    <property type="term" value="F:adenylate cyclase activity"/>
    <property type="evidence" value="ECO:0007669"/>
    <property type="project" value="TreeGrafter"/>
</dbReference>
<feature type="region of interest" description="Disordered" evidence="7">
    <location>
        <begin position="230"/>
        <end position="265"/>
    </location>
</feature>
<feature type="region of interest" description="Disordered" evidence="7">
    <location>
        <begin position="1"/>
        <end position="64"/>
    </location>
</feature>
<organism evidence="11">
    <name type="scientific">Skeletonema marinoi</name>
    <dbReference type="NCBI Taxonomy" id="267567"/>
    <lineage>
        <taxon>Eukaryota</taxon>
        <taxon>Sar</taxon>
        <taxon>Stramenopiles</taxon>
        <taxon>Ochrophyta</taxon>
        <taxon>Bacillariophyta</taxon>
        <taxon>Coscinodiscophyceae</taxon>
        <taxon>Thalassiosirophycidae</taxon>
        <taxon>Thalassiosirales</taxon>
        <taxon>Skeletonemataceae</taxon>
        <taxon>Skeletonema</taxon>
        <taxon>Skeletonema marinoi-dohrnii complex</taxon>
    </lineage>
</organism>
<evidence type="ECO:0008006" key="12">
    <source>
        <dbReference type="Google" id="ProtNLM"/>
    </source>
</evidence>
<dbReference type="PANTHER" id="PTHR11920">
    <property type="entry name" value="GUANYLYL CYCLASE"/>
    <property type="match status" value="1"/>
</dbReference>
<accession>A0A7S2M0Y9</accession>
<dbReference type="PROSITE" id="PS51845">
    <property type="entry name" value="PDEASE_I_2"/>
    <property type="match status" value="1"/>
</dbReference>
<dbReference type="PANTHER" id="PTHR11920:SF335">
    <property type="entry name" value="GUANYLATE CYCLASE"/>
    <property type="match status" value="1"/>
</dbReference>
<evidence type="ECO:0000256" key="6">
    <source>
        <dbReference type="ARBA" id="ARBA00023239"/>
    </source>
</evidence>
<name>A0A7S2M0Y9_9STRA</name>
<keyword evidence="2 8" id="KW-0812">Transmembrane</keyword>
<feature type="region of interest" description="Disordered" evidence="7">
    <location>
        <begin position="162"/>
        <end position="189"/>
    </location>
</feature>
<dbReference type="GO" id="GO:0007168">
    <property type="term" value="P:receptor guanylyl cyclase signaling pathway"/>
    <property type="evidence" value="ECO:0007669"/>
    <property type="project" value="TreeGrafter"/>
</dbReference>
<dbReference type="Gene3D" id="1.10.1300.10">
    <property type="entry name" value="3'5'-cyclic nucleotide phosphodiesterase, catalytic domain"/>
    <property type="match status" value="1"/>
</dbReference>
<evidence type="ECO:0000313" key="11">
    <source>
        <dbReference type="EMBL" id="CAD9620626.1"/>
    </source>
</evidence>
<evidence type="ECO:0000259" key="10">
    <source>
        <dbReference type="PROSITE" id="PS51845"/>
    </source>
</evidence>
<dbReference type="GO" id="GO:0035556">
    <property type="term" value="P:intracellular signal transduction"/>
    <property type="evidence" value="ECO:0007669"/>
    <property type="project" value="InterPro"/>
</dbReference>
<proteinExistence type="predicted"/>
<reference evidence="11" key="1">
    <citation type="submission" date="2021-01" db="EMBL/GenBank/DDBJ databases">
        <authorList>
            <person name="Corre E."/>
            <person name="Pelletier E."/>
            <person name="Niang G."/>
            <person name="Scheremetjew M."/>
            <person name="Finn R."/>
            <person name="Kale V."/>
            <person name="Holt S."/>
            <person name="Cochrane G."/>
            <person name="Meng A."/>
            <person name="Brown T."/>
            <person name="Cohen L."/>
        </authorList>
    </citation>
    <scope>NUCLEOTIDE SEQUENCE</scope>
    <source>
        <strain evidence="11">SM1012Den-03</strain>
    </source>
</reference>
<keyword evidence="4 8" id="KW-1133">Transmembrane helix</keyword>
<feature type="compositionally biased region" description="Polar residues" evidence="7">
    <location>
        <begin position="174"/>
        <end position="188"/>
    </location>
</feature>
<dbReference type="Pfam" id="PF00211">
    <property type="entry name" value="Guanylate_cyc"/>
    <property type="match status" value="1"/>
</dbReference>
<gene>
    <name evidence="11" type="ORF">SMAR0320_LOCUS17788</name>
</gene>
<feature type="region of interest" description="Disordered" evidence="7">
    <location>
        <begin position="450"/>
        <end position="490"/>
    </location>
</feature>
<dbReference type="InterPro" id="IPR003607">
    <property type="entry name" value="HD/PDEase_dom"/>
</dbReference>
<evidence type="ECO:0000256" key="7">
    <source>
        <dbReference type="SAM" id="MobiDB-lite"/>
    </source>
</evidence>
<feature type="compositionally biased region" description="Basic and acidic residues" evidence="7">
    <location>
        <begin position="467"/>
        <end position="476"/>
    </location>
</feature>
<comment type="subcellular location">
    <subcellularLocation>
        <location evidence="1">Membrane</location>
    </subcellularLocation>
</comment>
<evidence type="ECO:0000259" key="9">
    <source>
        <dbReference type="PROSITE" id="PS50125"/>
    </source>
</evidence>
<keyword evidence="5 8" id="KW-0472">Membrane</keyword>
<evidence type="ECO:0000256" key="3">
    <source>
        <dbReference type="ARBA" id="ARBA00022741"/>
    </source>
</evidence>
<dbReference type="GO" id="GO:0005886">
    <property type="term" value="C:plasma membrane"/>
    <property type="evidence" value="ECO:0007669"/>
    <property type="project" value="TreeGrafter"/>
</dbReference>
<protein>
    <recommendedName>
        <fullName evidence="12">Phosphodiesterase</fullName>
    </recommendedName>
</protein>
<dbReference type="InterPro" id="IPR002073">
    <property type="entry name" value="PDEase_catalytic_dom"/>
</dbReference>
<evidence type="ECO:0000256" key="1">
    <source>
        <dbReference type="ARBA" id="ARBA00004370"/>
    </source>
</evidence>
<feature type="region of interest" description="Disordered" evidence="7">
    <location>
        <begin position="111"/>
        <end position="146"/>
    </location>
</feature>
<dbReference type="GO" id="GO:0004114">
    <property type="term" value="F:3',5'-cyclic-nucleotide phosphodiesterase activity"/>
    <property type="evidence" value="ECO:0007669"/>
    <property type="project" value="InterPro"/>
</dbReference>
<dbReference type="Pfam" id="PF00233">
    <property type="entry name" value="PDEase_I"/>
    <property type="match status" value="1"/>
</dbReference>
<dbReference type="GO" id="GO:0001653">
    <property type="term" value="F:peptide receptor activity"/>
    <property type="evidence" value="ECO:0007669"/>
    <property type="project" value="TreeGrafter"/>
</dbReference>
<feature type="domain" description="PDEase" evidence="10">
    <location>
        <begin position="1221"/>
        <end position="1654"/>
    </location>
</feature>